<feature type="domain" description="HTH tetR-type" evidence="4">
    <location>
        <begin position="63"/>
        <end position="122"/>
    </location>
</feature>
<dbReference type="Gene3D" id="1.10.357.10">
    <property type="entry name" value="Tetracycline Repressor, domain 2"/>
    <property type="match status" value="1"/>
</dbReference>
<reference evidence="5 6" key="1">
    <citation type="submission" date="2016-10" db="EMBL/GenBank/DDBJ databases">
        <authorList>
            <person name="de Groot N.N."/>
        </authorList>
    </citation>
    <scope>NUCLEOTIDE SEQUENCE [LARGE SCALE GENOMIC DNA]</scope>
    <source>
        <strain evidence="5 6">DSM 25294</strain>
    </source>
</reference>
<dbReference type="SUPFAM" id="SSF46689">
    <property type="entry name" value="Homeodomain-like"/>
    <property type="match status" value="1"/>
</dbReference>
<keyword evidence="6" id="KW-1185">Reference proteome</keyword>
<dbReference type="PANTHER" id="PTHR30055:SF181">
    <property type="entry name" value="BLR6905 PROTEIN"/>
    <property type="match status" value="1"/>
</dbReference>
<sequence>MHLLQPATVWDLAVRGGCYKPVRGMLRGHRVRMKANTMRKRTRTASDEGRGASGASQSRLPHAERRAQILDTAAQFFSENGLSGQTRRLAEACGVSQRLLYRFFPTKEELVAEVYREEILGVFKASWFVELQDRSVPVEERFFSFYQEYLQKTLTRKWLRLFLFASLTDGSMAPDYIASIITQLLEVLMREAAHEFDVTLPEDRALVLEMGWTLHGAISHYAIRKHIYKARTVVDDDRIVEMHVRMFLGGFVPMVEAQAAAD</sequence>
<dbReference type="PRINTS" id="PR00455">
    <property type="entry name" value="HTHTETR"/>
</dbReference>
<evidence type="ECO:0000256" key="1">
    <source>
        <dbReference type="ARBA" id="ARBA00023125"/>
    </source>
</evidence>
<evidence type="ECO:0000259" key="4">
    <source>
        <dbReference type="PROSITE" id="PS50977"/>
    </source>
</evidence>
<dbReference type="EMBL" id="FNEK01000010">
    <property type="protein sequence ID" value="SDI99002.1"/>
    <property type="molecule type" value="Genomic_DNA"/>
</dbReference>
<dbReference type="GO" id="GO:0003700">
    <property type="term" value="F:DNA-binding transcription factor activity"/>
    <property type="evidence" value="ECO:0007669"/>
    <property type="project" value="TreeGrafter"/>
</dbReference>
<dbReference type="STRING" id="571298.SAMN04488026_101024"/>
<dbReference type="InterPro" id="IPR001647">
    <property type="entry name" value="HTH_TetR"/>
</dbReference>
<organism evidence="5 6">
    <name type="scientific">Aliiruegeria lutimaris</name>
    <dbReference type="NCBI Taxonomy" id="571298"/>
    <lineage>
        <taxon>Bacteria</taxon>
        <taxon>Pseudomonadati</taxon>
        <taxon>Pseudomonadota</taxon>
        <taxon>Alphaproteobacteria</taxon>
        <taxon>Rhodobacterales</taxon>
        <taxon>Roseobacteraceae</taxon>
        <taxon>Aliiruegeria</taxon>
    </lineage>
</organism>
<evidence type="ECO:0000313" key="6">
    <source>
        <dbReference type="Proteomes" id="UP000199382"/>
    </source>
</evidence>
<name>A0A1G8Q2M9_9RHOB</name>
<accession>A0A1G8Q2M9</accession>
<dbReference type="AlphaFoldDB" id="A0A1G8Q2M9"/>
<dbReference type="InterPro" id="IPR050109">
    <property type="entry name" value="HTH-type_TetR-like_transc_reg"/>
</dbReference>
<protein>
    <submittedName>
        <fullName evidence="5">Transcriptional regulator, TetR family</fullName>
    </submittedName>
</protein>
<dbReference type="PANTHER" id="PTHR30055">
    <property type="entry name" value="HTH-TYPE TRANSCRIPTIONAL REGULATOR RUTR"/>
    <property type="match status" value="1"/>
</dbReference>
<dbReference type="InterPro" id="IPR009057">
    <property type="entry name" value="Homeodomain-like_sf"/>
</dbReference>
<feature type="DNA-binding region" description="H-T-H motif" evidence="2">
    <location>
        <begin position="85"/>
        <end position="104"/>
    </location>
</feature>
<dbReference type="PROSITE" id="PS50977">
    <property type="entry name" value="HTH_TETR_2"/>
    <property type="match status" value="1"/>
</dbReference>
<dbReference type="Proteomes" id="UP000199382">
    <property type="component" value="Unassembled WGS sequence"/>
</dbReference>
<evidence type="ECO:0000256" key="3">
    <source>
        <dbReference type="SAM" id="MobiDB-lite"/>
    </source>
</evidence>
<evidence type="ECO:0000256" key="2">
    <source>
        <dbReference type="PROSITE-ProRule" id="PRU00335"/>
    </source>
</evidence>
<dbReference type="GO" id="GO:0000976">
    <property type="term" value="F:transcription cis-regulatory region binding"/>
    <property type="evidence" value="ECO:0007669"/>
    <property type="project" value="TreeGrafter"/>
</dbReference>
<feature type="region of interest" description="Disordered" evidence="3">
    <location>
        <begin position="35"/>
        <end position="62"/>
    </location>
</feature>
<gene>
    <name evidence="5" type="ORF">SAMN04488026_101024</name>
</gene>
<proteinExistence type="predicted"/>
<keyword evidence="1 2" id="KW-0238">DNA-binding</keyword>
<evidence type="ECO:0000313" key="5">
    <source>
        <dbReference type="EMBL" id="SDI99002.1"/>
    </source>
</evidence>
<dbReference type="Pfam" id="PF00440">
    <property type="entry name" value="TetR_N"/>
    <property type="match status" value="1"/>
</dbReference>